<name>A0ACD3RBM1_LARCR</name>
<organism evidence="1 2">
    <name type="scientific">Larimichthys crocea</name>
    <name type="common">Large yellow croaker</name>
    <name type="synonym">Pseudosciaena crocea</name>
    <dbReference type="NCBI Taxonomy" id="215358"/>
    <lineage>
        <taxon>Eukaryota</taxon>
        <taxon>Metazoa</taxon>
        <taxon>Chordata</taxon>
        <taxon>Craniata</taxon>
        <taxon>Vertebrata</taxon>
        <taxon>Euteleostomi</taxon>
        <taxon>Actinopterygii</taxon>
        <taxon>Neopterygii</taxon>
        <taxon>Teleostei</taxon>
        <taxon>Neoteleostei</taxon>
        <taxon>Acanthomorphata</taxon>
        <taxon>Eupercaria</taxon>
        <taxon>Sciaenidae</taxon>
        <taxon>Larimichthys</taxon>
    </lineage>
</organism>
<evidence type="ECO:0000313" key="1">
    <source>
        <dbReference type="EMBL" id="TMS16874.1"/>
    </source>
</evidence>
<proteinExistence type="predicted"/>
<dbReference type="EMBL" id="CM011681">
    <property type="protein sequence ID" value="TMS16874.1"/>
    <property type="molecule type" value="Genomic_DNA"/>
</dbReference>
<sequence>MCDLNHSDGALGEMQTALMHFPRASPFSQPHPPTTITTTTTTTTTTSTLLLPDHLSVSPHCEQLVPSAWPSSKGSAIQGSDQGSPLCEKLRKSTVSNYFKEYMIGYGSMEEGEQVTFHEAGNQPGSSDTADTDVALMRISLSPLSGFGTVTLQPWGNTKGVGTKEWREFGRTEVIDNTRNPDFVRKFVLDFFFEEKQNLRFDV</sequence>
<protein>
    <submittedName>
        <fullName evidence="1">Uncharacterized protein</fullName>
    </submittedName>
</protein>
<comment type="caution">
    <text evidence="1">The sequence shown here is derived from an EMBL/GenBank/DDBJ whole genome shotgun (WGS) entry which is preliminary data.</text>
</comment>
<dbReference type="Proteomes" id="UP000793456">
    <property type="component" value="Chromosome VIII"/>
</dbReference>
<gene>
    <name evidence="1" type="ORF">E3U43_014167</name>
</gene>
<reference evidence="1" key="1">
    <citation type="submission" date="2018-11" db="EMBL/GenBank/DDBJ databases">
        <title>The sequence and de novo assembly of Larimichthys crocea genome using PacBio and Hi-C technologies.</title>
        <authorList>
            <person name="Xu P."/>
            <person name="Chen B."/>
            <person name="Zhou Z."/>
            <person name="Ke Q."/>
            <person name="Wu Y."/>
            <person name="Bai H."/>
            <person name="Pu F."/>
        </authorList>
    </citation>
    <scope>NUCLEOTIDE SEQUENCE</scope>
    <source>
        <tissue evidence="1">Muscle</tissue>
    </source>
</reference>
<evidence type="ECO:0000313" key="2">
    <source>
        <dbReference type="Proteomes" id="UP000793456"/>
    </source>
</evidence>
<accession>A0ACD3RBM1</accession>
<keyword evidence="2" id="KW-1185">Reference proteome</keyword>